<gene>
    <name evidence="7" type="ORF">A9A59_0624</name>
</gene>
<evidence type="ECO:0000259" key="6">
    <source>
        <dbReference type="Pfam" id="PF02826"/>
    </source>
</evidence>
<evidence type="ECO:0000256" key="4">
    <source>
        <dbReference type="RuleBase" id="RU003719"/>
    </source>
</evidence>
<keyword evidence="2 4" id="KW-0560">Oxidoreductase</keyword>
<dbReference type="GO" id="GO:0030267">
    <property type="term" value="F:glyoxylate reductase (NADPH) activity"/>
    <property type="evidence" value="ECO:0007669"/>
    <property type="project" value="TreeGrafter"/>
</dbReference>
<accession>A0A2A9HCF1</accession>
<dbReference type="FunFam" id="3.40.50.720:FF:000203">
    <property type="entry name" value="D-3-phosphoglycerate dehydrogenase (SerA)"/>
    <property type="match status" value="1"/>
</dbReference>
<proteinExistence type="inferred from homology"/>
<evidence type="ECO:0000313" key="8">
    <source>
        <dbReference type="Proteomes" id="UP000223071"/>
    </source>
</evidence>
<feature type="domain" description="D-isomer specific 2-hydroxyacid dehydrogenase catalytic" evidence="5">
    <location>
        <begin position="29"/>
        <end position="315"/>
    </location>
</feature>
<dbReference type="InterPro" id="IPR006140">
    <property type="entry name" value="D-isomer_DH_NAD-bd"/>
</dbReference>
<comment type="caution">
    <text evidence="7">The sequence shown here is derived from an EMBL/GenBank/DDBJ whole genome shotgun (WGS) entry which is preliminary data.</text>
</comment>
<dbReference type="SUPFAM" id="SSF52283">
    <property type="entry name" value="Formate/glycerate dehydrogenase catalytic domain-like"/>
    <property type="match status" value="1"/>
</dbReference>
<dbReference type="GO" id="GO:0051287">
    <property type="term" value="F:NAD binding"/>
    <property type="evidence" value="ECO:0007669"/>
    <property type="project" value="InterPro"/>
</dbReference>
<dbReference type="Pfam" id="PF00389">
    <property type="entry name" value="2-Hacid_dh"/>
    <property type="match status" value="1"/>
</dbReference>
<dbReference type="Proteomes" id="UP000223071">
    <property type="component" value="Unassembled WGS sequence"/>
</dbReference>
<protein>
    <submittedName>
        <fullName evidence="7">Glyoxylate reductase</fullName>
    </submittedName>
</protein>
<comment type="similarity">
    <text evidence="1 4">Belongs to the D-isomer specific 2-hydroxyacid dehydrogenase family.</text>
</comment>
<dbReference type="SUPFAM" id="SSF51735">
    <property type="entry name" value="NAD(P)-binding Rossmann-fold domains"/>
    <property type="match status" value="1"/>
</dbReference>
<organism evidence="7 8">
    <name type="scientific">Tepidiforma thermophila (strain KCTC 52669 / CGMCC 1.13589 / G233)</name>
    <dbReference type="NCBI Taxonomy" id="2761530"/>
    <lineage>
        <taxon>Bacteria</taxon>
        <taxon>Bacillati</taxon>
        <taxon>Chloroflexota</taxon>
        <taxon>Tepidiformia</taxon>
        <taxon>Tepidiformales</taxon>
        <taxon>Tepidiformaceae</taxon>
        <taxon>Tepidiforma</taxon>
    </lineage>
</organism>
<dbReference type="PANTHER" id="PTHR10996">
    <property type="entry name" value="2-HYDROXYACID DEHYDROGENASE-RELATED"/>
    <property type="match status" value="1"/>
</dbReference>
<dbReference type="PROSITE" id="PS00065">
    <property type="entry name" value="D_2_HYDROXYACID_DH_1"/>
    <property type="match status" value="1"/>
</dbReference>
<keyword evidence="3" id="KW-0520">NAD</keyword>
<evidence type="ECO:0000313" key="7">
    <source>
        <dbReference type="EMBL" id="PFG73428.1"/>
    </source>
</evidence>
<name>A0A2A9HCF1_TEPT2</name>
<dbReference type="PROSITE" id="PS00671">
    <property type="entry name" value="D_2_HYDROXYACID_DH_3"/>
    <property type="match status" value="1"/>
</dbReference>
<evidence type="ECO:0000259" key="5">
    <source>
        <dbReference type="Pfam" id="PF00389"/>
    </source>
</evidence>
<dbReference type="Gene3D" id="3.40.50.720">
    <property type="entry name" value="NAD(P)-binding Rossmann-like Domain"/>
    <property type="match status" value="2"/>
</dbReference>
<keyword evidence="8" id="KW-1185">Reference proteome</keyword>
<dbReference type="CDD" id="cd05301">
    <property type="entry name" value="GDH"/>
    <property type="match status" value="1"/>
</dbReference>
<dbReference type="AlphaFoldDB" id="A0A2A9HCF1"/>
<dbReference type="PANTHER" id="PTHR10996:SF178">
    <property type="entry name" value="2-HYDROXYACID DEHYDROGENASE YGL185C-RELATED"/>
    <property type="match status" value="1"/>
</dbReference>
<dbReference type="Pfam" id="PF02826">
    <property type="entry name" value="2-Hacid_dh_C"/>
    <property type="match status" value="1"/>
</dbReference>
<feature type="domain" description="D-isomer specific 2-hydroxyacid dehydrogenase NAD-binding" evidence="6">
    <location>
        <begin position="106"/>
        <end position="283"/>
    </location>
</feature>
<dbReference type="InterPro" id="IPR006139">
    <property type="entry name" value="D-isomer_2_OHA_DH_cat_dom"/>
</dbReference>
<dbReference type="EMBL" id="PDJQ01000001">
    <property type="protein sequence ID" value="PFG73428.1"/>
    <property type="molecule type" value="Genomic_DNA"/>
</dbReference>
<evidence type="ECO:0000256" key="1">
    <source>
        <dbReference type="ARBA" id="ARBA00005854"/>
    </source>
</evidence>
<dbReference type="InterPro" id="IPR029753">
    <property type="entry name" value="D-isomer_DH_CS"/>
</dbReference>
<sequence length="325" mass="34229">MSKPPAIIAIDLPAGLLEDLRRSVTPIVTGSDPAAIAEALPRAEGILCSALFPLPAETLDRAPRLRVISNFGVGYNNVDLEAATARGIAVCNTPGVLSGAVADLTMALILAIARRLFANAAYVRAGGWSRREPPPPLGWDPAGKTLGIIGFGRIGQAVALRAQAFGMEVVYHDLVNEPVEGLEDCRPVPLEELLELSDVVTLHVNLDPSTHHLIGARELALMKPTAWLINTSRGQVVDQQALAAALRDGTIAGAALDVLDPEPPAPDEPLLAMENVIVLPHVGSATVETRAAMRDMAVRNLVAVLTGRTPPSCVNPSVLERAASR</sequence>
<dbReference type="GO" id="GO:0016618">
    <property type="term" value="F:hydroxypyruvate reductase [NAD(P)H] activity"/>
    <property type="evidence" value="ECO:0007669"/>
    <property type="project" value="TreeGrafter"/>
</dbReference>
<evidence type="ECO:0000256" key="2">
    <source>
        <dbReference type="ARBA" id="ARBA00023002"/>
    </source>
</evidence>
<dbReference type="InterPro" id="IPR029752">
    <property type="entry name" value="D-isomer_DH_CS1"/>
</dbReference>
<dbReference type="InterPro" id="IPR036291">
    <property type="entry name" value="NAD(P)-bd_dom_sf"/>
</dbReference>
<dbReference type="RefSeq" id="WP_098502885.1">
    <property type="nucleotide sequence ID" value="NZ_PDJQ01000001.1"/>
</dbReference>
<evidence type="ECO:0000256" key="3">
    <source>
        <dbReference type="ARBA" id="ARBA00023027"/>
    </source>
</evidence>
<dbReference type="InterPro" id="IPR050223">
    <property type="entry name" value="D-isomer_2-hydroxyacid_DH"/>
</dbReference>
<reference evidence="7 8" key="1">
    <citation type="submission" date="2017-09" db="EMBL/GenBank/DDBJ databases">
        <title>Sequencing the genomes of two abundant thermophiles in Great Basin hot springs: Thermocrinis jamiesonii and novel Chloroflexi Thermoflexus hugenholtzii.</title>
        <authorList>
            <person name="Hedlund B."/>
        </authorList>
    </citation>
    <scope>NUCLEOTIDE SEQUENCE [LARGE SCALE GENOMIC DNA]</scope>
    <source>
        <strain evidence="7 8">G233</strain>
    </source>
</reference>
<dbReference type="GO" id="GO:0005829">
    <property type="term" value="C:cytosol"/>
    <property type="evidence" value="ECO:0007669"/>
    <property type="project" value="TreeGrafter"/>
</dbReference>